<dbReference type="PANTHER" id="PTHR19879:SF9">
    <property type="entry name" value="TRANSCRIPTION INITIATION FACTOR TFIID SUBUNIT 5"/>
    <property type="match status" value="1"/>
</dbReference>
<dbReference type="PANTHER" id="PTHR19879">
    <property type="entry name" value="TRANSCRIPTION INITIATION FACTOR TFIID"/>
    <property type="match status" value="1"/>
</dbReference>
<dbReference type="RefSeq" id="WP_013703156.1">
    <property type="nucleotide sequence ID" value="NC_015387.1"/>
</dbReference>
<dbReference type="InterPro" id="IPR001680">
    <property type="entry name" value="WD40_rpt"/>
</dbReference>
<dbReference type="Pfam" id="PF00400">
    <property type="entry name" value="WD40"/>
    <property type="match status" value="2"/>
</dbReference>
<organism evidence="4 5">
    <name type="scientific">Marinithermus hydrothermalis (strain DSM 14884 / JCM 11576 / T1)</name>
    <dbReference type="NCBI Taxonomy" id="869210"/>
    <lineage>
        <taxon>Bacteria</taxon>
        <taxon>Thermotogati</taxon>
        <taxon>Deinococcota</taxon>
        <taxon>Deinococci</taxon>
        <taxon>Thermales</taxon>
        <taxon>Thermaceae</taxon>
        <taxon>Marinithermus</taxon>
    </lineage>
</organism>
<dbReference type="InterPro" id="IPR036322">
    <property type="entry name" value="WD40_repeat_dom_sf"/>
</dbReference>
<dbReference type="SMART" id="SM00320">
    <property type="entry name" value="WD40"/>
    <property type="match status" value="2"/>
</dbReference>
<feature type="repeat" description="WD" evidence="3">
    <location>
        <begin position="194"/>
        <end position="235"/>
    </location>
</feature>
<dbReference type="InterPro" id="IPR013784">
    <property type="entry name" value="Carb-bd-like_fold"/>
</dbReference>
<dbReference type="STRING" id="869210.Marky_0347"/>
<keyword evidence="2" id="KW-0677">Repeat</keyword>
<dbReference type="EMBL" id="CP002630">
    <property type="protein sequence ID" value="AEB11101.1"/>
    <property type="molecule type" value="Genomic_DNA"/>
</dbReference>
<dbReference type="eggNOG" id="COG2319">
    <property type="taxonomic scope" value="Bacteria"/>
</dbReference>
<dbReference type="InterPro" id="IPR019775">
    <property type="entry name" value="WD40_repeat_CS"/>
</dbReference>
<evidence type="ECO:0000256" key="1">
    <source>
        <dbReference type="ARBA" id="ARBA00022574"/>
    </source>
</evidence>
<accession>F2NQ00</accession>
<dbReference type="Gene3D" id="2.130.10.10">
    <property type="entry name" value="YVTN repeat-like/Quinoprotein amine dehydrogenase"/>
    <property type="match status" value="1"/>
</dbReference>
<dbReference type="InterPro" id="IPR015943">
    <property type="entry name" value="WD40/YVTN_repeat-like_dom_sf"/>
</dbReference>
<dbReference type="PROSITE" id="PS00678">
    <property type="entry name" value="WD_REPEATS_1"/>
    <property type="match status" value="1"/>
</dbReference>
<evidence type="ECO:0000313" key="5">
    <source>
        <dbReference type="Proteomes" id="UP000007030"/>
    </source>
</evidence>
<dbReference type="Proteomes" id="UP000007030">
    <property type="component" value="Chromosome"/>
</dbReference>
<proteinExistence type="predicted"/>
<dbReference type="HOGENOM" id="CLU_859985_0_0_0"/>
<dbReference type="GO" id="GO:0030246">
    <property type="term" value="F:carbohydrate binding"/>
    <property type="evidence" value="ECO:0007669"/>
    <property type="project" value="InterPro"/>
</dbReference>
<evidence type="ECO:0000256" key="2">
    <source>
        <dbReference type="ARBA" id="ARBA00022737"/>
    </source>
</evidence>
<dbReference type="AlphaFoldDB" id="F2NQ00"/>
<keyword evidence="1 3" id="KW-0853">WD repeat</keyword>
<feature type="repeat" description="WD" evidence="3">
    <location>
        <begin position="236"/>
        <end position="277"/>
    </location>
</feature>
<dbReference type="PROSITE" id="PS50082">
    <property type="entry name" value="WD_REPEATS_2"/>
    <property type="match status" value="2"/>
</dbReference>
<sequence>MTARGRGNLWRWGRAVLWVWAWLTLGGLGVAQGGVGHIQVQAEPGVQVFLDDTFVGLTREAVGGLVIPNVPAGPHTLRLVKEGFYPQEGAITVETGRVLVYRVERFALKLRITEEGEAVVGEPKAQVGTLIIQCLPIECVIDIPLLEVHGYRKTGVRWKAEGVPAGVYDLTVRGLGRRVEQRVGVCSGSEVMVLQGHTGAVRSLVFSSDGTLLATGGFDCTIRLWEVGTGRERAVLKGHADLIYGVAFSPDGARLASASSDRTVRLWALGAAEAPAVLEGYGDGGLQSRWAAARGGARGRRGARLEGELGGDRERHATMRVWT</sequence>
<gene>
    <name evidence="4" type="ordered locus">Marky_0347</name>
</gene>
<evidence type="ECO:0000313" key="4">
    <source>
        <dbReference type="EMBL" id="AEB11101.1"/>
    </source>
</evidence>
<dbReference type="KEGG" id="mhd:Marky_0347"/>
<dbReference type="SUPFAM" id="SSF49452">
    <property type="entry name" value="Starch-binding domain-like"/>
    <property type="match status" value="1"/>
</dbReference>
<protein>
    <submittedName>
        <fullName evidence="4">WD40 repeat-containing protein</fullName>
    </submittedName>
</protein>
<dbReference type="SUPFAM" id="SSF50978">
    <property type="entry name" value="WD40 repeat-like"/>
    <property type="match status" value="1"/>
</dbReference>
<name>F2NQ00_MARHT</name>
<keyword evidence="5" id="KW-1185">Reference proteome</keyword>
<evidence type="ECO:0000256" key="3">
    <source>
        <dbReference type="PROSITE-ProRule" id="PRU00221"/>
    </source>
</evidence>
<reference evidence="4 5" key="1">
    <citation type="journal article" date="2012" name="Stand. Genomic Sci.">
        <title>Complete genome sequence of the aerobic, heterotroph Marinithermus hydrothermalis type strain (T1(T)) from a deep-sea hydrothermal vent chimney.</title>
        <authorList>
            <person name="Copeland A."/>
            <person name="Gu W."/>
            <person name="Yasawong M."/>
            <person name="Lapidus A."/>
            <person name="Lucas S."/>
            <person name="Deshpande S."/>
            <person name="Pagani I."/>
            <person name="Tapia R."/>
            <person name="Cheng J.F."/>
            <person name="Goodwin L.A."/>
            <person name="Pitluck S."/>
            <person name="Liolios K."/>
            <person name="Ivanova N."/>
            <person name="Mavromatis K."/>
            <person name="Mikhailova N."/>
            <person name="Pati A."/>
            <person name="Chen A."/>
            <person name="Palaniappan K."/>
            <person name="Land M."/>
            <person name="Pan C."/>
            <person name="Brambilla E.M."/>
            <person name="Rohde M."/>
            <person name="Tindall B.J."/>
            <person name="Sikorski J."/>
            <person name="Goker M."/>
            <person name="Detter J.C."/>
            <person name="Bristow J."/>
            <person name="Eisen J.A."/>
            <person name="Markowitz V."/>
            <person name="Hugenholtz P."/>
            <person name="Kyrpides N.C."/>
            <person name="Klenk H.P."/>
            <person name="Woyke T."/>
        </authorList>
    </citation>
    <scope>NUCLEOTIDE SEQUENCE [LARGE SCALE GENOMIC DNA]</scope>
    <source>
        <strain evidence="5">DSM 14884 / JCM 11576 / T1</strain>
    </source>
</reference>
<dbReference type="PROSITE" id="PS50294">
    <property type="entry name" value="WD_REPEATS_REGION"/>
    <property type="match status" value="2"/>
</dbReference>